<keyword evidence="2" id="KW-0489">Methyltransferase</keyword>
<evidence type="ECO:0000259" key="1">
    <source>
        <dbReference type="PROSITE" id="PS50104"/>
    </source>
</evidence>
<dbReference type="STRING" id="1860102.ACCAA_340018"/>
<dbReference type="AlphaFoldDB" id="A0A1A8XR96"/>
<gene>
    <name evidence="2" type="ORF">ACCAA_340018</name>
</gene>
<dbReference type="InterPro" id="IPR035897">
    <property type="entry name" value="Toll_tir_struct_dom_sf"/>
</dbReference>
<evidence type="ECO:0000313" key="3">
    <source>
        <dbReference type="Proteomes" id="UP000199169"/>
    </source>
</evidence>
<dbReference type="Gene3D" id="3.40.50.150">
    <property type="entry name" value="Vaccinia Virus protein VP39"/>
    <property type="match status" value="1"/>
</dbReference>
<organism evidence="2 3">
    <name type="scientific">Candidatus Accumulibacter aalborgensis</name>
    <dbReference type="NCBI Taxonomy" id="1860102"/>
    <lineage>
        <taxon>Bacteria</taxon>
        <taxon>Pseudomonadati</taxon>
        <taxon>Pseudomonadota</taxon>
        <taxon>Betaproteobacteria</taxon>
        <taxon>Candidatus Accumulibacter</taxon>
    </lineage>
</organism>
<dbReference type="PROSITE" id="PS50104">
    <property type="entry name" value="TIR"/>
    <property type="match status" value="1"/>
</dbReference>
<keyword evidence="3" id="KW-1185">Reference proteome</keyword>
<keyword evidence="2" id="KW-0808">Transferase</keyword>
<dbReference type="SUPFAM" id="SSF52200">
    <property type="entry name" value="Toll/Interleukin receptor TIR domain"/>
    <property type="match status" value="1"/>
</dbReference>
<reference evidence="2 3" key="1">
    <citation type="submission" date="2016-06" db="EMBL/GenBank/DDBJ databases">
        <authorList>
            <person name="Kjaerup R.B."/>
            <person name="Dalgaard T.S."/>
            <person name="Juul-Madsen H.R."/>
        </authorList>
    </citation>
    <scope>NUCLEOTIDE SEQUENCE [LARGE SCALE GENOMIC DNA]</scope>
    <source>
        <strain evidence="2">3</strain>
    </source>
</reference>
<feature type="domain" description="TIR" evidence="1">
    <location>
        <begin position="1"/>
        <end position="125"/>
    </location>
</feature>
<protein>
    <submittedName>
        <fullName evidence="2">Methyltransferase type 11</fullName>
    </submittedName>
</protein>
<dbReference type="Proteomes" id="UP000199169">
    <property type="component" value="Unassembled WGS sequence"/>
</dbReference>
<dbReference type="SUPFAM" id="SSF53335">
    <property type="entry name" value="S-adenosyl-L-methionine-dependent methyltransferases"/>
    <property type="match status" value="1"/>
</dbReference>
<dbReference type="InterPro" id="IPR013216">
    <property type="entry name" value="Methyltransf_11"/>
</dbReference>
<dbReference type="Gene3D" id="3.40.50.10140">
    <property type="entry name" value="Toll/interleukin-1 receptor homology (TIR) domain"/>
    <property type="match status" value="1"/>
</dbReference>
<dbReference type="EMBL" id="FLQX01000110">
    <property type="protein sequence ID" value="SBT06493.1"/>
    <property type="molecule type" value="Genomic_DNA"/>
</dbReference>
<dbReference type="InterPro" id="IPR000157">
    <property type="entry name" value="TIR_dom"/>
</dbReference>
<evidence type="ECO:0000313" key="2">
    <source>
        <dbReference type="EMBL" id="SBT06493.1"/>
    </source>
</evidence>
<dbReference type="Pfam" id="PF08241">
    <property type="entry name" value="Methyltransf_11"/>
    <property type="match status" value="1"/>
</dbReference>
<sequence length="403" mass="45126">MVERLADKLVEEAQLNPFLDRWHLIPGEPWQESLEEALNRSRCVAVFVGPSGVNSWENEEMRAALSRRVQENRFRVIPVLLPGADQEARDKLPSFLLRFTWVDLTAGIDDPVAFSRLVAGIRGQAPGRSGVQKLSTGSPYILKSVREIMEDALRPEGIDLASIPRGLGATISMLIRRCQLQYPNLDPQQVAQKINGSRALAYEEKYAQRSQKEDERYRGFEEWETELHALLRHVGIRDFARCRAINVGIGNGLEKPFFYKDFKQLLGVDLSAKALARAAQVIANLATRRAEAEELEGVASNAFDLYLSLRTYQSTFFDIGDALFAACRVLASGGRVVISIPYVYVDQGRLLNGLLRPGGHDLDPDLPYEIADAVRRGLQNLGFEELGLQTGLFEIYIYGMKTS</sequence>
<dbReference type="GO" id="GO:0032259">
    <property type="term" value="P:methylation"/>
    <property type="evidence" value="ECO:0007669"/>
    <property type="project" value="UniProtKB-KW"/>
</dbReference>
<dbReference type="InterPro" id="IPR029063">
    <property type="entry name" value="SAM-dependent_MTases_sf"/>
</dbReference>
<proteinExistence type="predicted"/>
<name>A0A1A8XR96_9PROT</name>
<dbReference type="GO" id="GO:0007165">
    <property type="term" value="P:signal transduction"/>
    <property type="evidence" value="ECO:0007669"/>
    <property type="project" value="InterPro"/>
</dbReference>
<accession>A0A1A8XR96</accession>
<dbReference type="CDD" id="cd02440">
    <property type="entry name" value="AdoMet_MTases"/>
    <property type="match status" value="1"/>
</dbReference>
<dbReference type="Pfam" id="PF13676">
    <property type="entry name" value="TIR_2"/>
    <property type="match status" value="1"/>
</dbReference>
<dbReference type="GO" id="GO:0008757">
    <property type="term" value="F:S-adenosylmethionine-dependent methyltransferase activity"/>
    <property type="evidence" value="ECO:0007669"/>
    <property type="project" value="InterPro"/>
</dbReference>